<dbReference type="AlphaFoldDB" id="A0A437P4Z7"/>
<proteinExistence type="predicted"/>
<evidence type="ECO:0000313" key="3">
    <source>
        <dbReference type="Proteomes" id="UP000283128"/>
    </source>
</evidence>
<evidence type="ECO:0000256" key="1">
    <source>
        <dbReference type="SAM" id="MobiDB-lite"/>
    </source>
</evidence>
<accession>A0A437P4Z7</accession>
<name>A0A437P4Z7_9ACTN</name>
<comment type="caution">
    <text evidence="2">The sequence shown here is derived from an EMBL/GenBank/DDBJ whole genome shotgun (WGS) entry which is preliminary data.</text>
</comment>
<feature type="region of interest" description="Disordered" evidence="1">
    <location>
        <begin position="1"/>
        <end position="35"/>
    </location>
</feature>
<reference evidence="2 3" key="1">
    <citation type="submission" date="2019-01" db="EMBL/GenBank/DDBJ databases">
        <title>Genome sequences of Streptomyces and Rhizobium isolates collected from root and soil.</title>
        <authorList>
            <person name="Chhettri S."/>
            <person name="Sevigny J.L."/>
            <person name="Sen A."/>
            <person name="Ennis N."/>
            <person name="Tisa L."/>
        </authorList>
    </citation>
    <scope>NUCLEOTIDE SEQUENCE [LARGE SCALE GENOMIC DNA]</scope>
    <source>
        <strain evidence="2 3">San01</strain>
    </source>
</reference>
<sequence>MTSFPDGHSTQRPEPEPEPGTTVCALCGATAQGPPPTWTYSVENGTGRHYCDRCARENLRAIEGRLDSEWW</sequence>
<protein>
    <submittedName>
        <fullName evidence="2">Uncharacterized protein</fullName>
    </submittedName>
</protein>
<keyword evidence="3" id="KW-1185">Reference proteome</keyword>
<dbReference type="RefSeq" id="WP_127832345.1">
    <property type="nucleotide sequence ID" value="NZ_RZYA01000024.1"/>
</dbReference>
<evidence type="ECO:0000313" key="2">
    <source>
        <dbReference type="EMBL" id="RVU17322.1"/>
    </source>
</evidence>
<dbReference type="Proteomes" id="UP000283128">
    <property type="component" value="Unassembled WGS sequence"/>
</dbReference>
<organism evidence="2 3">
    <name type="scientific">Streptomyces antnestii</name>
    <dbReference type="NCBI Taxonomy" id="2494256"/>
    <lineage>
        <taxon>Bacteria</taxon>
        <taxon>Bacillati</taxon>
        <taxon>Actinomycetota</taxon>
        <taxon>Actinomycetes</taxon>
        <taxon>Kitasatosporales</taxon>
        <taxon>Streptomycetaceae</taxon>
        <taxon>Streptomyces</taxon>
    </lineage>
</organism>
<dbReference type="OrthoDB" id="3578149at2"/>
<gene>
    <name evidence="2" type="ORF">EOT10_34620</name>
</gene>
<dbReference type="EMBL" id="RZYA01000024">
    <property type="protein sequence ID" value="RVU17322.1"/>
    <property type="molecule type" value="Genomic_DNA"/>
</dbReference>